<keyword evidence="3 5" id="KW-0808">Transferase</keyword>
<dbReference type="FunFam" id="3.40.640.10:FF:000004">
    <property type="entry name" value="Acetylornithine aminotransferase"/>
    <property type="match status" value="1"/>
</dbReference>
<comment type="subcellular location">
    <subcellularLocation>
        <location evidence="5">Cytoplasm</location>
    </subcellularLocation>
</comment>
<gene>
    <name evidence="5 6" type="primary">argD</name>
    <name evidence="6" type="ORF">GCM10011398_38000</name>
</gene>
<dbReference type="GO" id="GO:0003992">
    <property type="term" value="F:N2-acetyl-L-ornithine:2-oxoglutarate 5-aminotransferase activity"/>
    <property type="evidence" value="ECO:0007669"/>
    <property type="project" value="UniProtKB-UniRule"/>
</dbReference>
<protein>
    <recommendedName>
        <fullName evidence="5">Acetylornithine aminotransferase</fullName>
        <shortName evidence="5">ACOAT</shortName>
        <ecNumber evidence="5">2.6.1.11</ecNumber>
    </recommendedName>
</protein>
<dbReference type="InterPro" id="IPR015424">
    <property type="entry name" value="PyrdxlP-dep_Trfase"/>
</dbReference>
<evidence type="ECO:0000256" key="4">
    <source>
        <dbReference type="ARBA" id="ARBA00022898"/>
    </source>
</evidence>
<keyword evidence="1 5" id="KW-0032">Aminotransferase</keyword>
<feature type="binding site" evidence="5">
    <location>
        <begin position="208"/>
        <end position="211"/>
    </location>
    <ligand>
        <name>pyridoxal 5'-phosphate</name>
        <dbReference type="ChEBI" id="CHEBI:597326"/>
    </ligand>
</feature>
<dbReference type="Pfam" id="PF00202">
    <property type="entry name" value="Aminotran_3"/>
    <property type="match status" value="1"/>
</dbReference>
<name>A0A917HT16_9BACI</name>
<dbReference type="AlphaFoldDB" id="A0A917HT16"/>
<accession>A0A917HT16</accession>
<dbReference type="SUPFAM" id="SSF53383">
    <property type="entry name" value="PLP-dependent transferases"/>
    <property type="match status" value="1"/>
</dbReference>
<dbReference type="Proteomes" id="UP000622860">
    <property type="component" value="Unassembled WGS sequence"/>
</dbReference>
<comment type="miscellaneous">
    <text evidence="5">May also have succinyldiaminopimelate aminotransferase activity, thus carrying out the corresponding step in lysine biosynthesis.</text>
</comment>
<dbReference type="GO" id="GO:0042802">
    <property type="term" value="F:identical protein binding"/>
    <property type="evidence" value="ECO:0007669"/>
    <property type="project" value="TreeGrafter"/>
</dbReference>
<dbReference type="NCBIfam" id="TIGR00707">
    <property type="entry name" value="argD"/>
    <property type="match status" value="1"/>
</dbReference>
<dbReference type="EMBL" id="BMFR01000031">
    <property type="protein sequence ID" value="GGG88394.1"/>
    <property type="molecule type" value="Genomic_DNA"/>
</dbReference>
<dbReference type="NCBIfam" id="NF002325">
    <property type="entry name" value="PRK01278.1"/>
    <property type="match status" value="1"/>
</dbReference>
<dbReference type="Gene3D" id="3.40.640.10">
    <property type="entry name" value="Type I PLP-dependent aspartate aminotransferase-like (Major domain)"/>
    <property type="match status" value="1"/>
</dbReference>
<evidence type="ECO:0000256" key="5">
    <source>
        <dbReference type="HAMAP-Rule" id="MF_01107"/>
    </source>
</evidence>
<dbReference type="GO" id="GO:0005737">
    <property type="term" value="C:cytoplasm"/>
    <property type="evidence" value="ECO:0007669"/>
    <property type="project" value="UniProtKB-SubCell"/>
</dbReference>
<keyword evidence="5" id="KW-0055">Arginine biosynthesis</keyword>
<keyword evidence="2 5" id="KW-0028">Amino-acid biosynthesis</keyword>
<dbReference type="HAMAP" id="MF_01107">
    <property type="entry name" value="ArgD_aminotrans_3"/>
    <property type="match status" value="1"/>
</dbReference>
<feature type="modified residue" description="N6-(pyridoxal phosphate)lysine" evidence="5">
    <location>
        <position position="237"/>
    </location>
</feature>
<dbReference type="GO" id="GO:0030170">
    <property type="term" value="F:pyridoxal phosphate binding"/>
    <property type="evidence" value="ECO:0007669"/>
    <property type="project" value="InterPro"/>
</dbReference>
<evidence type="ECO:0000256" key="2">
    <source>
        <dbReference type="ARBA" id="ARBA00022605"/>
    </source>
</evidence>
<reference evidence="6" key="1">
    <citation type="journal article" date="2014" name="Int. J. Syst. Evol. Microbiol.">
        <title>Complete genome sequence of Corynebacterium casei LMG S-19264T (=DSM 44701T), isolated from a smear-ripened cheese.</title>
        <authorList>
            <consortium name="US DOE Joint Genome Institute (JGI-PGF)"/>
            <person name="Walter F."/>
            <person name="Albersmeier A."/>
            <person name="Kalinowski J."/>
            <person name="Ruckert C."/>
        </authorList>
    </citation>
    <scope>NUCLEOTIDE SEQUENCE</scope>
    <source>
        <strain evidence="6">CGMCC 1.12754</strain>
    </source>
</reference>
<feature type="binding site" evidence="5">
    <location>
        <begin position="96"/>
        <end position="97"/>
    </location>
    <ligand>
        <name>pyridoxal 5'-phosphate</name>
        <dbReference type="ChEBI" id="CHEBI:597326"/>
    </ligand>
</feature>
<dbReference type="GO" id="GO:0006526">
    <property type="term" value="P:L-arginine biosynthetic process"/>
    <property type="evidence" value="ECO:0007669"/>
    <property type="project" value="UniProtKB-UniRule"/>
</dbReference>
<evidence type="ECO:0000256" key="1">
    <source>
        <dbReference type="ARBA" id="ARBA00022576"/>
    </source>
</evidence>
<sequence length="387" mass="42133">MESALLPTYKRFDLSVTNTNGTIVEDINGKKYLDFGSGIGVCNLGHRHPDVQQAIETQLQSYWHVSNLYHNPIQEEVAKLLVQQNSGDFVFFCNSGAEANEAAIKLARKATGKTKIISFNQSFHGRTFGAMAATGQEKIQRGFGPMLDTFDYVPYNDLDAVHQAIDENTAAIMLEMIQGEGGVIPAKQQFISGLRQLCKQHNILLIVDEVQTGIGRTGKPFAYNHYDISPDIVSVAKGLGNGLPVGAIIAKHELYNVFGPGSHATTFGGNPICMAAAQAVLQHVFQSGFLQQVEEKGDYLQEQLIKKVGNLPFVSKIRGKGLMVGIECIGDVSSQITQLMQKGLLVLSAGQRVIRLLPPLTVTEKEIDAAVGLIHETLIAYPAFLHS</sequence>
<dbReference type="CDD" id="cd00610">
    <property type="entry name" value="OAT_like"/>
    <property type="match status" value="1"/>
</dbReference>
<comment type="subunit">
    <text evidence="5">Homodimer.</text>
</comment>
<dbReference type="PIRSF" id="PIRSF000521">
    <property type="entry name" value="Transaminase_4ab_Lys_Orn"/>
    <property type="match status" value="1"/>
</dbReference>
<dbReference type="InterPro" id="IPR015422">
    <property type="entry name" value="PyrdxlP-dep_Trfase_small"/>
</dbReference>
<dbReference type="Gene3D" id="3.90.1150.10">
    <property type="entry name" value="Aspartate Aminotransferase, domain 1"/>
    <property type="match status" value="1"/>
</dbReference>
<comment type="caution">
    <text evidence="6">The sequence shown here is derived from an EMBL/GenBank/DDBJ whole genome shotgun (WGS) entry which is preliminary data.</text>
</comment>
<dbReference type="InterPro" id="IPR005814">
    <property type="entry name" value="Aminotrans_3"/>
</dbReference>
<dbReference type="EC" id="2.6.1.11" evidence="5"/>
<evidence type="ECO:0000313" key="6">
    <source>
        <dbReference type="EMBL" id="GGG88394.1"/>
    </source>
</evidence>
<feature type="binding site" evidence="5">
    <location>
        <position position="123"/>
    </location>
    <ligand>
        <name>pyridoxal 5'-phosphate</name>
        <dbReference type="ChEBI" id="CHEBI:597326"/>
    </ligand>
</feature>
<dbReference type="RefSeq" id="WP_188456955.1">
    <property type="nucleotide sequence ID" value="NZ_BMFR01000031.1"/>
</dbReference>
<keyword evidence="5" id="KW-0963">Cytoplasm</keyword>
<reference evidence="6" key="2">
    <citation type="submission" date="2020-09" db="EMBL/GenBank/DDBJ databases">
        <authorList>
            <person name="Sun Q."/>
            <person name="Zhou Y."/>
        </authorList>
    </citation>
    <scope>NUCLEOTIDE SEQUENCE</scope>
    <source>
        <strain evidence="6">CGMCC 1.12754</strain>
    </source>
</reference>
<dbReference type="PANTHER" id="PTHR11986">
    <property type="entry name" value="AMINOTRANSFERASE CLASS III"/>
    <property type="match status" value="1"/>
</dbReference>
<evidence type="ECO:0000256" key="3">
    <source>
        <dbReference type="ARBA" id="ARBA00022679"/>
    </source>
</evidence>
<feature type="binding site" evidence="5">
    <location>
        <position position="266"/>
    </location>
    <ligand>
        <name>pyridoxal 5'-phosphate</name>
        <dbReference type="ChEBI" id="CHEBI:597326"/>
    </ligand>
</feature>
<feature type="binding site" evidence="5">
    <location>
        <position position="265"/>
    </location>
    <ligand>
        <name>N(2)-acetyl-L-ornithine</name>
        <dbReference type="ChEBI" id="CHEBI:57805"/>
    </ligand>
</feature>
<evidence type="ECO:0000313" key="7">
    <source>
        <dbReference type="Proteomes" id="UP000622860"/>
    </source>
</evidence>
<dbReference type="PANTHER" id="PTHR11986:SF79">
    <property type="entry name" value="ACETYLORNITHINE AMINOTRANSFERASE, MITOCHONDRIAL"/>
    <property type="match status" value="1"/>
</dbReference>
<comment type="similarity">
    <text evidence="5">Belongs to the class-III pyridoxal-phosphate-dependent aminotransferase family. ArgD subfamily.</text>
</comment>
<dbReference type="InterPro" id="IPR004636">
    <property type="entry name" value="AcOrn/SuccOrn_fam"/>
</dbReference>
<comment type="cofactor">
    <cofactor evidence="5">
        <name>pyridoxal 5'-phosphate</name>
        <dbReference type="ChEBI" id="CHEBI:597326"/>
    </cofactor>
    <text evidence="5">Binds 1 pyridoxal phosphate per subunit.</text>
</comment>
<feature type="binding site" evidence="5">
    <location>
        <position position="126"/>
    </location>
    <ligand>
        <name>N(2)-acetyl-L-ornithine</name>
        <dbReference type="ChEBI" id="CHEBI:57805"/>
    </ligand>
</feature>
<comment type="catalytic activity">
    <reaction evidence="5">
        <text>N(2)-acetyl-L-ornithine + 2-oxoglutarate = N-acetyl-L-glutamate 5-semialdehyde + L-glutamate</text>
        <dbReference type="Rhea" id="RHEA:18049"/>
        <dbReference type="ChEBI" id="CHEBI:16810"/>
        <dbReference type="ChEBI" id="CHEBI:29123"/>
        <dbReference type="ChEBI" id="CHEBI:29985"/>
        <dbReference type="ChEBI" id="CHEBI:57805"/>
        <dbReference type="EC" id="2.6.1.11"/>
    </reaction>
</comment>
<dbReference type="InterPro" id="IPR015421">
    <property type="entry name" value="PyrdxlP-dep_Trfase_major"/>
</dbReference>
<proteinExistence type="inferred from homology"/>
<keyword evidence="4 5" id="KW-0663">Pyridoxal phosphate</keyword>
<dbReference type="PROSITE" id="PS00600">
    <property type="entry name" value="AA_TRANSFER_CLASS_3"/>
    <property type="match status" value="1"/>
</dbReference>
<dbReference type="NCBIfam" id="NF002797">
    <property type="entry name" value="PRK02936.1"/>
    <property type="match status" value="1"/>
</dbReference>
<comment type="pathway">
    <text evidence="5">Amino-acid biosynthesis; L-arginine biosynthesis; N(2)-acetyl-L-ornithine from L-glutamate: step 4/4.</text>
</comment>
<keyword evidence="7" id="KW-1185">Reference proteome</keyword>
<organism evidence="6 7">
    <name type="scientific">Virgibacillus oceani</name>
    <dbReference type="NCBI Taxonomy" id="1479511"/>
    <lineage>
        <taxon>Bacteria</taxon>
        <taxon>Bacillati</taxon>
        <taxon>Bacillota</taxon>
        <taxon>Bacilli</taxon>
        <taxon>Bacillales</taxon>
        <taxon>Bacillaceae</taxon>
        <taxon>Virgibacillus</taxon>
    </lineage>
</organism>
<dbReference type="InterPro" id="IPR050103">
    <property type="entry name" value="Class-III_PLP-dep_AT"/>
</dbReference>
<dbReference type="InterPro" id="IPR049704">
    <property type="entry name" value="Aminotrans_3_PPA_site"/>
</dbReference>